<gene>
    <name evidence="2" type="ORF">JCM31447_28270</name>
</gene>
<feature type="transmembrane region" description="Helical" evidence="1">
    <location>
        <begin position="237"/>
        <end position="257"/>
    </location>
</feature>
<keyword evidence="1" id="KW-1133">Transmembrane helix</keyword>
<evidence type="ECO:0000313" key="3">
    <source>
        <dbReference type="Proteomes" id="UP000291236"/>
    </source>
</evidence>
<sequence>MKLLVADGFRYIRLISTYMRLNLLTALQYRFDFFAGLIINIISSAMIILFYIIVFNHVNELNGWTLDHMMILTGSYLIVNSLYIGLIFHGVSRLPKFILEGQLDQFLTQPISPRLQILLGEIDIGSLLSSLLGIGIVIYYTFKLQIKIDVFLILNYAIAIICSQLFLYRSLYFLMSLAFWMGKIDELRDWFSLLVDFGNRPKFIYPKILHFVFSWLIPIFLVANVPAEIILQKPNPYLHILSFMSLIPIFFLSEFVWHRGLKIYASANK</sequence>
<protein>
    <submittedName>
        <fullName evidence="2">Multidrug ABC transporter permease</fullName>
    </submittedName>
</protein>
<reference evidence="2 3" key="1">
    <citation type="submission" date="2018-12" db="EMBL/GenBank/DDBJ databases">
        <title>Rubrispira sanarue gen. nov., sp., nov., a member of the order Silvanigrellales, isolated from a brackish lake in Hamamatsu Japan.</title>
        <authorList>
            <person name="Maejima Y."/>
            <person name="Iino T."/>
            <person name="Muraguchi Y."/>
            <person name="Fukuda K."/>
            <person name="Nojiri H."/>
            <person name="Ohkuma M."/>
            <person name="Moriuchi R."/>
            <person name="Dohra H."/>
            <person name="Kimbara K."/>
            <person name="Shintani M."/>
        </authorList>
    </citation>
    <scope>NUCLEOTIDE SEQUENCE [LARGE SCALE GENOMIC DNA]</scope>
    <source>
        <strain evidence="2 3">RF1110005</strain>
    </source>
</reference>
<feature type="transmembrane region" description="Helical" evidence="1">
    <location>
        <begin position="148"/>
        <end position="168"/>
    </location>
</feature>
<accession>A0A4P2VLW2</accession>
<dbReference type="RefSeq" id="WP_130611963.1">
    <property type="nucleotide sequence ID" value="NZ_AP019368.1"/>
</dbReference>
<evidence type="ECO:0000313" key="2">
    <source>
        <dbReference type="EMBL" id="BBH54363.1"/>
    </source>
</evidence>
<dbReference type="PANTHER" id="PTHR36833">
    <property type="entry name" value="SLR0610 PROTEIN-RELATED"/>
    <property type="match status" value="1"/>
</dbReference>
<keyword evidence="1" id="KW-0812">Transmembrane</keyword>
<dbReference type="OrthoDB" id="5291114at2"/>
<keyword evidence="1" id="KW-0472">Membrane</keyword>
<proteinExistence type="predicted"/>
<organism evidence="2 3">
    <name type="scientific">Fluviispira sanaruensis</name>
    <dbReference type="NCBI Taxonomy" id="2493639"/>
    <lineage>
        <taxon>Bacteria</taxon>
        <taxon>Pseudomonadati</taxon>
        <taxon>Bdellovibrionota</taxon>
        <taxon>Oligoflexia</taxon>
        <taxon>Silvanigrellales</taxon>
        <taxon>Silvanigrellaceae</taxon>
        <taxon>Fluviispira</taxon>
    </lineage>
</organism>
<dbReference type="Pfam" id="PF06182">
    <property type="entry name" value="ABC2_membrane_6"/>
    <property type="match status" value="1"/>
</dbReference>
<feature type="transmembrane region" description="Helical" evidence="1">
    <location>
        <begin position="124"/>
        <end position="142"/>
    </location>
</feature>
<feature type="transmembrane region" description="Helical" evidence="1">
    <location>
        <begin position="69"/>
        <end position="88"/>
    </location>
</feature>
<feature type="transmembrane region" description="Helical" evidence="1">
    <location>
        <begin position="33"/>
        <end position="54"/>
    </location>
</feature>
<keyword evidence="3" id="KW-1185">Reference proteome</keyword>
<dbReference type="KEGG" id="sbf:JCM31447_28270"/>
<evidence type="ECO:0000256" key="1">
    <source>
        <dbReference type="SAM" id="Phobius"/>
    </source>
</evidence>
<dbReference type="AlphaFoldDB" id="A0A4P2VLW2"/>
<dbReference type="Proteomes" id="UP000291236">
    <property type="component" value="Chromosome"/>
</dbReference>
<name>A0A4P2VLW2_FLUSA</name>
<dbReference type="EMBL" id="AP019368">
    <property type="protein sequence ID" value="BBH54363.1"/>
    <property type="molecule type" value="Genomic_DNA"/>
</dbReference>
<dbReference type="PANTHER" id="PTHR36833:SF2">
    <property type="entry name" value="SLR0610 PROTEIN"/>
    <property type="match status" value="1"/>
</dbReference>
<feature type="transmembrane region" description="Helical" evidence="1">
    <location>
        <begin position="208"/>
        <end position="231"/>
    </location>
</feature>
<dbReference type="InterPro" id="IPR010390">
    <property type="entry name" value="ABC-2_transporter-like"/>
</dbReference>